<proteinExistence type="predicted"/>
<dbReference type="AlphaFoldDB" id="A0AA49GI33"/>
<keyword evidence="1" id="KW-1133">Transmembrane helix</keyword>
<reference evidence="2" key="1">
    <citation type="journal article" date="2023" name="Comput. Struct. Biotechnol. J.">
        <title>Discovery of a novel marine Bacteroidetes with a rich repertoire of carbohydrate-active enzymes.</title>
        <authorList>
            <person name="Chen B."/>
            <person name="Liu G."/>
            <person name="Chen Q."/>
            <person name="Wang H."/>
            <person name="Liu L."/>
            <person name="Tang K."/>
        </authorList>
    </citation>
    <scope>NUCLEOTIDE SEQUENCE</scope>
    <source>
        <strain evidence="2">TK19036</strain>
    </source>
</reference>
<evidence type="ECO:0000256" key="1">
    <source>
        <dbReference type="SAM" id="Phobius"/>
    </source>
</evidence>
<accession>A0AA49GI33</accession>
<protein>
    <submittedName>
        <fullName evidence="2">Uncharacterized protein</fullName>
    </submittedName>
</protein>
<dbReference type="EMBL" id="CP120682">
    <property type="protein sequence ID" value="WKN35255.1"/>
    <property type="molecule type" value="Genomic_DNA"/>
</dbReference>
<evidence type="ECO:0000313" key="2">
    <source>
        <dbReference type="EMBL" id="WKN35255.1"/>
    </source>
</evidence>
<organism evidence="2">
    <name type="scientific">Roseihalotalea indica</name>
    <dbReference type="NCBI Taxonomy" id="2867963"/>
    <lineage>
        <taxon>Bacteria</taxon>
        <taxon>Pseudomonadati</taxon>
        <taxon>Bacteroidota</taxon>
        <taxon>Cytophagia</taxon>
        <taxon>Cytophagales</taxon>
        <taxon>Catalimonadaceae</taxon>
        <taxon>Roseihalotalea</taxon>
    </lineage>
</organism>
<keyword evidence="1" id="KW-0472">Membrane</keyword>
<feature type="transmembrane region" description="Helical" evidence="1">
    <location>
        <begin position="111"/>
        <end position="131"/>
    </location>
</feature>
<name>A0AA49GI33_9BACT</name>
<reference evidence="2" key="2">
    <citation type="journal article" date="2024" name="Antonie Van Leeuwenhoek">
        <title>Roseihalotalea indica gen. nov., sp. nov., a halophilic Bacteroidetes from mesopelagic Southwest Indian Ocean with higher carbohydrate metabolic potential.</title>
        <authorList>
            <person name="Chen B."/>
            <person name="Zhang M."/>
            <person name="Lin D."/>
            <person name="Ye J."/>
            <person name="Tang K."/>
        </authorList>
    </citation>
    <scope>NUCLEOTIDE SEQUENCE</scope>
    <source>
        <strain evidence="2">TK19036</strain>
    </source>
</reference>
<gene>
    <name evidence="2" type="ORF">K4G66_23025</name>
</gene>
<sequence length="311" mass="36633">MPDHTQTYFLQLKKDIARTLRQSYPQLSEDITVWKGQEIRHFQQDLEEKVNGRISEKWFYTHIKSESPQLPRIDILNLLSQYAGYADWEAYQQKQSLSAKPVKFTLPIKKYSIGLGIVLVLIALVGAYIQFNQPATYQFCFVNMYTRQPVSGPGITVTVLPDGESPYRVPATEDGCLDIRWREESIRFVVQGAYYQTDTITRRLNKARPTEQVALKTNDYAWLIRIFSQSELDDWQRRREQLDAMFADDARIYQLMEDQALGMELYNKQEFINKMTMPLRSLRNIEILSTRYQGDQIQELRFKQVFDEEDH</sequence>
<keyword evidence="1" id="KW-0812">Transmembrane</keyword>